<evidence type="ECO:0000313" key="3">
    <source>
        <dbReference type="Proteomes" id="UP001497457"/>
    </source>
</evidence>
<dbReference type="InterPro" id="IPR036047">
    <property type="entry name" value="F-box-like_dom_sf"/>
</dbReference>
<dbReference type="Proteomes" id="UP001497457">
    <property type="component" value="Chromosome 4rd"/>
</dbReference>
<keyword evidence="3" id="KW-1185">Reference proteome</keyword>
<dbReference type="EMBL" id="OZ075114">
    <property type="protein sequence ID" value="CAL5057997.1"/>
    <property type="molecule type" value="Genomic_DNA"/>
</dbReference>
<accession>A0ABC9EK41</accession>
<organism evidence="2 3">
    <name type="scientific">Urochloa decumbens</name>
    <dbReference type="NCBI Taxonomy" id="240449"/>
    <lineage>
        <taxon>Eukaryota</taxon>
        <taxon>Viridiplantae</taxon>
        <taxon>Streptophyta</taxon>
        <taxon>Embryophyta</taxon>
        <taxon>Tracheophyta</taxon>
        <taxon>Spermatophyta</taxon>
        <taxon>Magnoliopsida</taxon>
        <taxon>Liliopsida</taxon>
        <taxon>Poales</taxon>
        <taxon>Poaceae</taxon>
        <taxon>PACMAD clade</taxon>
        <taxon>Panicoideae</taxon>
        <taxon>Panicodae</taxon>
        <taxon>Paniceae</taxon>
        <taxon>Melinidinae</taxon>
        <taxon>Urochloa</taxon>
    </lineage>
</organism>
<reference evidence="3" key="1">
    <citation type="submission" date="2024-06" db="EMBL/GenBank/DDBJ databases">
        <authorList>
            <person name="Ryan C."/>
        </authorList>
    </citation>
    <scope>NUCLEOTIDE SEQUENCE [LARGE SCALE GENOMIC DNA]</scope>
</reference>
<dbReference type="Pfam" id="PF03478">
    <property type="entry name" value="Beta-prop_KIB1-4"/>
    <property type="match status" value="1"/>
</dbReference>
<feature type="domain" description="KIB1-4 beta-propeller" evidence="1">
    <location>
        <begin position="77"/>
        <end position="355"/>
    </location>
</feature>
<dbReference type="Gene3D" id="1.20.1280.50">
    <property type="match status" value="1"/>
</dbReference>
<sequence length="383" mass="43166">MGGWPSKATPASSASGWSSLLPELSDLILRSLPSLADRVRFASVCRHWRHAVKHYSLQAASLPRALPWLNFRSGRFRSLPDGELHSFRFRKYTLCFGCFDNWLLFEEAGCRPSRRYYLQNPLITGATKRLPGYCMEPVHLNPDGSHGTSSSSRSTEFYISKVIMCSRDLVVAKLNYQHRPDAVVCCRPGMSSTWLTGLCNGNWYHDMAFYEGKLYTVTVEGDLFVNEVSSNGTGTEEPRVSRMEQVIQGTPNSATRCYLVISCTSKLLLVRWIIPQDPTQEMTMKVLEADLKMSRWLEVESLGDQVLFISSYCSKAVTASSHGGYLQRNQIYFLDDGLVHWFLGPCGNRQACGVFHMSSNTIHPISLGEEHLSTQSKASWFFP</sequence>
<reference evidence="2 3" key="2">
    <citation type="submission" date="2024-10" db="EMBL/GenBank/DDBJ databases">
        <authorList>
            <person name="Ryan C."/>
        </authorList>
    </citation>
    <scope>NUCLEOTIDE SEQUENCE [LARGE SCALE GENOMIC DNA]</scope>
</reference>
<evidence type="ECO:0000313" key="2">
    <source>
        <dbReference type="EMBL" id="CAL5057997.1"/>
    </source>
</evidence>
<dbReference type="InterPro" id="IPR005174">
    <property type="entry name" value="KIB1-4_b-propeller"/>
</dbReference>
<name>A0ABC9EK41_9POAL</name>
<proteinExistence type="predicted"/>
<protein>
    <recommendedName>
        <fullName evidence="1">KIB1-4 beta-propeller domain-containing protein</fullName>
    </recommendedName>
</protein>
<dbReference type="PANTHER" id="PTHR33110:SF79">
    <property type="entry name" value="OS12G0155900 PROTEIN"/>
    <property type="match status" value="1"/>
</dbReference>
<evidence type="ECO:0000259" key="1">
    <source>
        <dbReference type="Pfam" id="PF03478"/>
    </source>
</evidence>
<dbReference type="SUPFAM" id="SSF81383">
    <property type="entry name" value="F-box domain"/>
    <property type="match status" value="1"/>
</dbReference>
<gene>
    <name evidence="2" type="ORF">URODEC1_LOCUS95965</name>
</gene>
<dbReference type="AlphaFoldDB" id="A0ABC9EK41"/>
<dbReference type="PANTHER" id="PTHR33110">
    <property type="entry name" value="F-BOX/KELCH-REPEAT PROTEIN-RELATED"/>
    <property type="match status" value="1"/>
</dbReference>